<dbReference type="Gene3D" id="3.10.450.50">
    <property type="match status" value="1"/>
</dbReference>
<dbReference type="EMBL" id="JANWTC010000004">
    <property type="protein sequence ID" value="MCS5479457.1"/>
    <property type="molecule type" value="Genomic_DNA"/>
</dbReference>
<reference evidence="1 2" key="1">
    <citation type="submission" date="2022-08" db="EMBL/GenBank/DDBJ databases">
        <title>YIM 101645 draft genome.</title>
        <authorList>
            <person name="Chen X."/>
        </authorList>
    </citation>
    <scope>NUCLEOTIDE SEQUENCE [LARGE SCALE GENOMIC DNA]</scope>
    <source>
        <strain evidence="1 2">YIM 101645</strain>
    </source>
</reference>
<dbReference type="InterPro" id="IPR032710">
    <property type="entry name" value="NTF2-like_dom_sf"/>
</dbReference>
<gene>
    <name evidence="1" type="ORF">NYP18_07285</name>
</gene>
<organism evidence="1 2">
    <name type="scientific">Corynebacterium lemuris</name>
    <dbReference type="NCBI Taxonomy" id="1859292"/>
    <lineage>
        <taxon>Bacteria</taxon>
        <taxon>Bacillati</taxon>
        <taxon>Actinomycetota</taxon>
        <taxon>Actinomycetes</taxon>
        <taxon>Mycobacteriales</taxon>
        <taxon>Corynebacteriaceae</taxon>
        <taxon>Corynebacterium</taxon>
    </lineage>
</organism>
<dbReference type="RefSeq" id="WP_259427515.1">
    <property type="nucleotide sequence ID" value="NZ_JANWTC010000004.1"/>
</dbReference>
<evidence type="ECO:0000313" key="1">
    <source>
        <dbReference type="EMBL" id="MCS5479457.1"/>
    </source>
</evidence>
<sequence>MGHHDQVPSFIHDFFVQYADALLDRNADALAELYSVPALILFPGNHIAVNSRGQTREFFASAWGQYEGIESLSNDIEIVGEAPATLWADVAWSWQGEVRERFIYQLAQDADREWSIAVLTPLTV</sequence>
<keyword evidence="2" id="KW-1185">Reference proteome</keyword>
<accession>A0ABT2FW47</accession>
<protein>
    <recommendedName>
        <fullName evidence="3">SnoaL-like domain-containing protein</fullName>
    </recommendedName>
</protein>
<comment type="caution">
    <text evidence="1">The sequence shown here is derived from an EMBL/GenBank/DDBJ whole genome shotgun (WGS) entry which is preliminary data.</text>
</comment>
<dbReference type="SUPFAM" id="SSF54427">
    <property type="entry name" value="NTF2-like"/>
    <property type="match status" value="1"/>
</dbReference>
<evidence type="ECO:0000313" key="2">
    <source>
        <dbReference type="Proteomes" id="UP001205965"/>
    </source>
</evidence>
<proteinExistence type="predicted"/>
<evidence type="ECO:0008006" key="3">
    <source>
        <dbReference type="Google" id="ProtNLM"/>
    </source>
</evidence>
<dbReference type="Proteomes" id="UP001205965">
    <property type="component" value="Unassembled WGS sequence"/>
</dbReference>
<name>A0ABT2FW47_9CORY</name>